<comment type="catalytic activity">
    <reaction evidence="15 19">
        <text>hydrogencarbonate + NH4(+) + 2 ATP = carbamoyl phosphate + 2 ADP + phosphate + 2 H(+)</text>
        <dbReference type="Rhea" id="RHEA:18029"/>
        <dbReference type="ChEBI" id="CHEBI:15378"/>
        <dbReference type="ChEBI" id="CHEBI:17544"/>
        <dbReference type="ChEBI" id="CHEBI:28938"/>
        <dbReference type="ChEBI" id="CHEBI:30616"/>
        <dbReference type="ChEBI" id="CHEBI:43474"/>
        <dbReference type="ChEBI" id="CHEBI:58228"/>
        <dbReference type="ChEBI" id="CHEBI:456216"/>
        <dbReference type="EC" id="6.3.4.16"/>
    </reaction>
</comment>
<feature type="binding site" evidence="19">
    <location>
        <position position="241"/>
    </location>
    <ligand>
        <name>ATP</name>
        <dbReference type="ChEBI" id="CHEBI:30616"/>
        <label>1</label>
    </ligand>
</feature>
<feature type="binding site" evidence="19">
    <location>
        <position position="175"/>
    </location>
    <ligand>
        <name>ATP</name>
        <dbReference type="ChEBI" id="CHEBI:30616"/>
        <label>1</label>
    </ligand>
</feature>
<feature type="binding site" evidence="19">
    <location>
        <position position="299"/>
    </location>
    <ligand>
        <name>Mg(2+)</name>
        <dbReference type="ChEBI" id="CHEBI:18420"/>
        <label>2</label>
    </ligand>
</feature>
<feature type="binding site" evidence="19">
    <location>
        <position position="842"/>
    </location>
    <ligand>
        <name>Mg(2+)</name>
        <dbReference type="ChEBI" id="CHEBI:18420"/>
        <label>4</label>
    </ligand>
</feature>
<name>A0A7I9VPV9_9BACT</name>
<sequence length="1082" mass="118156">MPRRTDIKKIMIVGSGPIVIGQACEFDYSGVQACKALQEEGFEVVLLNSNPATIMTDPVFADRTYLEPITPEFAEQILAREKPDALLPTLGGQTALNLAVALARNGALARHGVQLIGASLQAIEKAEDRQLFKQAMDRVGVEMPRSGYATGFEEAKRMADEIGFPIILRPSFTMGGEGGGVAYNREEFEELARRALQLSPNHTILVEESIIGWKEYELEVMRDRNDNVVIICSIENLDPMGVHTGDSITVAPIQTLTDKEYQRMRDASVRIIREIGVDTGGSNIQFGVHPKTGRQVVIEMNPRVSRSSALASKATGFPIAKIAAKLAVGYTLDEIKNDITRETPASFEPTIDYVVTKIPRFAFEKFKGADDTLTTQMKSVGEVMAIGRTFQESFQKALRGLEIDRAGLESPLGKKPGAAYTEAELGRIRDEMRVPRAHRIFWVGEGLRAGMSVEEVHGITFIDPWFLRAIQGLVREEAALARGLPEGAAGWKRVKAMGFSDRRLAQLAGAKEAQVREARWKAGVHPVFKRVDTCAAEFEAYTPYLYSSYEEECEAAPTGRRKVMILGGGPNRIGQGIEFDYCCVHASFALRQAGFETIMVNCNPETVSTDYDTSDRLYFEPLTLEDVLEIVRVEKPEGLIVQYGGQTPLKLAVPLDELSVPILGTTPDAIDRAEDRERFSQLIEKLGLRQPENGVARSAEEAFKVAHRIGYPVMVRPSYVLGGRAMEVVHDDADLRSYLTEAVQASNERPVLIDRFLRDAAEVDVDVVSDGTAVVVGGIMEHIEEAGIHSGDSACALPPYSLSPELVAEIERQSIALARELQVKGLMNVQFAVQGGDVYVLEVNPRASRTVPFVGKATGVSFAKVAALAMVGKTLAEQGLSARPQPQHVSVKEAVFPFARFRGVDTVLGPEMRSTGEVMGIASDFYSAFWKAQAAAGNTLPRDGAGLRAFVSVKDGDKPGLADVCRRLLALGFEVLATRGTAAFLAERGLATTLVQKVQEGRPSIVDRIKDGDVHLVFNTTAGKREIADSYSIRRETLMKGVPYFTTLTGARAAVGAIEAARAGRPEARSLQEYHQVAAPKR</sequence>
<feature type="domain" description="ATP-grasp" evidence="20">
    <location>
        <begin position="133"/>
        <end position="328"/>
    </location>
</feature>
<evidence type="ECO:0000313" key="23">
    <source>
        <dbReference type="Proteomes" id="UP000503640"/>
    </source>
</evidence>
<comment type="domain">
    <text evidence="19">The large subunit is composed of 2 ATP-grasp domains that are involved in binding the 2 ATP molecules needed for carbamoyl phosphate synthesis. The N-terminal ATP-grasp domain (referred to as the carboxyphosphate synthetic component) catalyzes the ATP-dependent phosphorylation of hydrogencarbonate to carboxyphosphate and the subsequent nucleophilic attack by ammonia to form a carbamate intermediate. The C-terminal ATP-grasp domain (referred to as the carbamoyl phosphate synthetic component) then catalyzes the phosphorylation of carbamate with the second ATP to form the end product carbamoyl phosphate. The reactive and unstable enzyme intermediates are sequentially channeled from one active site to the next through the interior of the protein over a distance of at least 96 A.</text>
</comment>
<dbReference type="Gene3D" id="3.40.50.20">
    <property type="match status" value="2"/>
</dbReference>
<evidence type="ECO:0000256" key="8">
    <source>
        <dbReference type="ARBA" id="ARBA00022723"/>
    </source>
</evidence>
<feature type="binding site" evidence="19">
    <location>
        <position position="842"/>
    </location>
    <ligand>
        <name>Mn(2+)</name>
        <dbReference type="ChEBI" id="CHEBI:29035"/>
        <label>4</label>
    </ligand>
</feature>
<comment type="catalytic activity">
    <reaction evidence="16 19">
        <text>hydrogencarbonate + L-glutamine + 2 ATP + H2O = carbamoyl phosphate + L-glutamate + 2 ADP + phosphate + 2 H(+)</text>
        <dbReference type="Rhea" id="RHEA:18633"/>
        <dbReference type="ChEBI" id="CHEBI:15377"/>
        <dbReference type="ChEBI" id="CHEBI:15378"/>
        <dbReference type="ChEBI" id="CHEBI:17544"/>
        <dbReference type="ChEBI" id="CHEBI:29985"/>
        <dbReference type="ChEBI" id="CHEBI:30616"/>
        <dbReference type="ChEBI" id="CHEBI:43474"/>
        <dbReference type="ChEBI" id="CHEBI:58228"/>
        <dbReference type="ChEBI" id="CHEBI:58359"/>
        <dbReference type="ChEBI" id="CHEBI:456216"/>
        <dbReference type="EC" id="6.3.5.5"/>
    </reaction>
</comment>
<keyword evidence="23" id="KW-1185">Reference proteome</keyword>
<dbReference type="CDD" id="cd01424">
    <property type="entry name" value="MGS_CPS_II"/>
    <property type="match status" value="1"/>
</dbReference>
<dbReference type="Pfam" id="PF02786">
    <property type="entry name" value="CPSase_L_D2"/>
    <property type="match status" value="2"/>
</dbReference>
<feature type="binding site" evidence="19">
    <location>
        <position position="299"/>
    </location>
    <ligand>
        <name>Mn(2+)</name>
        <dbReference type="ChEBI" id="CHEBI:29035"/>
        <label>2</label>
    </ligand>
</feature>
<feature type="binding site" evidence="19">
    <location>
        <position position="755"/>
    </location>
    <ligand>
        <name>ATP</name>
        <dbReference type="ChEBI" id="CHEBI:30616"/>
        <label>2</label>
    </ligand>
</feature>
<dbReference type="NCBIfam" id="TIGR01369">
    <property type="entry name" value="CPSaseII_lrg"/>
    <property type="match status" value="1"/>
</dbReference>
<evidence type="ECO:0000256" key="3">
    <source>
        <dbReference type="ARBA" id="ARBA00005077"/>
    </source>
</evidence>
<dbReference type="InterPro" id="IPR005480">
    <property type="entry name" value="CPSase_lsu_oligo"/>
</dbReference>
<dbReference type="PROSITE" id="PS00866">
    <property type="entry name" value="CPSASE_1"/>
    <property type="match status" value="2"/>
</dbReference>
<organism evidence="22 23">
    <name type="scientific">Anaeromyxobacter diazotrophicus</name>
    <dbReference type="NCBI Taxonomy" id="2590199"/>
    <lineage>
        <taxon>Bacteria</taxon>
        <taxon>Pseudomonadati</taxon>
        <taxon>Myxococcota</taxon>
        <taxon>Myxococcia</taxon>
        <taxon>Myxococcales</taxon>
        <taxon>Cystobacterineae</taxon>
        <taxon>Anaeromyxobacteraceae</taxon>
        <taxon>Anaeromyxobacter</taxon>
    </lineage>
</organism>
<accession>A0A7I9VPV9</accession>
<feature type="binding site" evidence="19">
    <location>
        <position position="789"/>
    </location>
    <ligand>
        <name>ATP</name>
        <dbReference type="ChEBI" id="CHEBI:30616"/>
        <label>2</label>
    </ligand>
</feature>
<dbReference type="InterPro" id="IPR033937">
    <property type="entry name" value="MGS_CPS_CarB"/>
</dbReference>
<protein>
    <recommendedName>
        <fullName evidence="19">Carbamoyl phosphate synthase large chain</fullName>
        <ecNumber evidence="19">6.3.4.16</ecNumber>
        <ecNumber evidence="19">6.3.5.5</ecNumber>
    </recommendedName>
    <alternativeName>
        <fullName evidence="19">Carbamoyl phosphate synthetase ammonia chain</fullName>
    </alternativeName>
</protein>
<dbReference type="EC" id="6.3.4.16" evidence="19"/>
<dbReference type="InterPro" id="IPR006275">
    <property type="entry name" value="CPSase_lsu"/>
</dbReference>
<dbReference type="InterPro" id="IPR016185">
    <property type="entry name" value="PreATP-grasp_dom_sf"/>
</dbReference>
<dbReference type="SUPFAM" id="SSF52440">
    <property type="entry name" value="PreATP-grasp domain"/>
    <property type="match status" value="2"/>
</dbReference>
<comment type="subunit">
    <text evidence="18 19">Composed of two chains; the small (or glutamine) chain promotes the hydrolysis of glutamine to ammonia, which is used by the large (or ammonia) chain to synthesize carbamoyl phosphate. Tetramer of heterodimers (alpha,beta)4.</text>
</comment>
<feature type="binding site" evidence="19">
    <location>
        <position position="844"/>
    </location>
    <ligand>
        <name>Mg(2+)</name>
        <dbReference type="ChEBI" id="CHEBI:18420"/>
        <label>4</label>
    </ligand>
</feature>
<feature type="binding site" evidence="19">
    <location>
        <position position="762"/>
    </location>
    <ligand>
        <name>ATP</name>
        <dbReference type="ChEBI" id="CHEBI:30616"/>
        <label>2</label>
    </ligand>
</feature>
<dbReference type="Gene3D" id="3.30.470.20">
    <property type="entry name" value="ATP-grasp fold, B domain"/>
    <property type="match status" value="2"/>
</dbReference>
<reference evidence="23" key="1">
    <citation type="journal article" date="2020" name="Appl. Environ. Microbiol.">
        <title>Diazotrophic Anaeromyxobacter Isolates from Soils.</title>
        <authorList>
            <person name="Masuda Y."/>
            <person name="Yamanaka H."/>
            <person name="Xu Z.X."/>
            <person name="Shiratori Y."/>
            <person name="Aono T."/>
            <person name="Amachi S."/>
            <person name="Senoo K."/>
            <person name="Itoh H."/>
        </authorList>
    </citation>
    <scope>NUCLEOTIDE SEQUENCE [LARGE SCALE GENOMIC DNA]</scope>
    <source>
        <strain evidence="23">R267</strain>
    </source>
</reference>
<comment type="pathway">
    <text evidence="2 19">Pyrimidine metabolism; UMP biosynthesis via de novo pathway; (S)-dihydroorotate from bicarbonate: step 1/3.</text>
</comment>
<dbReference type="SUPFAM" id="SSF56059">
    <property type="entry name" value="Glutathione synthetase ATP-binding domain-like"/>
    <property type="match status" value="2"/>
</dbReference>
<comment type="caution">
    <text evidence="19">Lacks conserved residue(s) required for the propagation of feature annotation.</text>
</comment>
<evidence type="ECO:0000256" key="5">
    <source>
        <dbReference type="ARBA" id="ARBA00022571"/>
    </source>
</evidence>
<feature type="binding site" evidence="19">
    <location>
        <position position="176"/>
    </location>
    <ligand>
        <name>ATP</name>
        <dbReference type="ChEBI" id="CHEBI:30616"/>
        <label>1</label>
    </ligand>
</feature>
<evidence type="ECO:0000259" key="21">
    <source>
        <dbReference type="PROSITE" id="PS51855"/>
    </source>
</evidence>
<dbReference type="UniPathway" id="UPA00070">
    <property type="reaction ID" value="UER00115"/>
</dbReference>
<dbReference type="GO" id="GO:0006541">
    <property type="term" value="P:glutamine metabolic process"/>
    <property type="evidence" value="ECO:0007669"/>
    <property type="project" value="TreeGrafter"/>
</dbReference>
<keyword evidence="12" id="KW-0460">Magnesium</keyword>
<dbReference type="SUPFAM" id="SSF48108">
    <property type="entry name" value="Carbamoyl phosphate synthetase, large subunit connection domain"/>
    <property type="match status" value="1"/>
</dbReference>
<evidence type="ECO:0000256" key="12">
    <source>
        <dbReference type="ARBA" id="ARBA00022842"/>
    </source>
</evidence>
<dbReference type="Proteomes" id="UP000503640">
    <property type="component" value="Unassembled WGS sequence"/>
</dbReference>
<feature type="domain" description="MGS-like" evidence="21">
    <location>
        <begin position="938"/>
        <end position="1081"/>
    </location>
</feature>
<dbReference type="FunFam" id="3.40.50.20:FF:000003">
    <property type="entry name" value="Carbamoyl-phosphate synthase large chain"/>
    <property type="match status" value="1"/>
</dbReference>
<dbReference type="GO" id="GO:0046872">
    <property type="term" value="F:metal ion binding"/>
    <property type="evidence" value="ECO:0007669"/>
    <property type="project" value="UniProtKB-KW"/>
</dbReference>
<feature type="binding site" evidence="19">
    <location>
        <position position="299"/>
    </location>
    <ligand>
        <name>ATP</name>
        <dbReference type="ChEBI" id="CHEBI:30616"/>
        <label>1</label>
    </ligand>
</feature>
<evidence type="ECO:0000256" key="14">
    <source>
        <dbReference type="ARBA" id="ARBA00023211"/>
    </source>
</evidence>
<feature type="binding site" evidence="19">
    <location>
        <position position="830"/>
    </location>
    <ligand>
        <name>Mg(2+)</name>
        <dbReference type="ChEBI" id="CHEBI:18420"/>
        <label>3</label>
    </ligand>
</feature>
<comment type="pathway">
    <text evidence="3 19">Amino-acid biosynthesis; L-arginine biosynthesis; carbamoyl phosphate from bicarbonate: step 1/1.</text>
</comment>
<keyword evidence="8" id="KW-0479">Metal-binding</keyword>
<feature type="binding site" evidence="19">
    <location>
        <position position="243"/>
    </location>
    <ligand>
        <name>ATP</name>
        <dbReference type="ChEBI" id="CHEBI:30616"/>
        <label>1</label>
    </ligand>
</feature>
<evidence type="ECO:0000256" key="2">
    <source>
        <dbReference type="ARBA" id="ARBA00004812"/>
    </source>
</evidence>
<feature type="binding site" evidence="19">
    <location>
        <position position="790"/>
    </location>
    <ligand>
        <name>ATP</name>
        <dbReference type="ChEBI" id="CHEBI:30616"/>
        <label>2</label>
    </ligand>
</feature>
<evidence type="ECO:0000256" key="9">
    <source>
        <dbReference type="ARBA" id="ARBA00022737"/>
    </source>
</evidence>
<dbReference type="InterPro" id="IPR005479">
    <property type="entry name" value="CPAse_ATP-bd"/>
</dbReference>
<evidence type="ECO:0000256" key="13">
    <source>
        <dbReference type="ARBA" id="ARBA00022975"/>
    </source>
</evidence>
<dbReference type="GO" id="GO:0004088">
    <property type="term" value="F:carbamoyl-phosphate synthase (glutamine-hydrolyzing) activity"/>
    <property type="evidence" value="ECO:0007669"/>
    <property type="project" value="UniProtKB-UniRule"/>
</dbReference>
<evidence type="ECO:0000256" key="18">
    <source>
        <dbReference type="ARBA" id="ARBA00062056"/>
    </source>
</evidence>
<dbReference type="AlphaFoldDB" id="A0A7I9VPV9"/>
<keyword evidence="11 19" id="KW-0067">ATP-binding</keyword>
<feature type="binding site" evidence="19">
    <location>
        <position position="301"/>
    </location>
    <ligand>
        <name>Mn(2+)</name>
        <dbReference type="ChEBI" id="CHEBI:29035"/>
        <label>2</label>
    </ligand>
</feature>
<evidence type="ECO:0000256" key="15">
    <source>
        <dbReference type="ARBA" id="ARBA00047359"/>
    </source>
</evidence>
<dbReference type="Pfam" id="PF02787">
    <property type="entry name" value="CPSase_L_D3"/>
    <property type="match status" value="1"/>
</dbReference>
<evidence type="ECO:0000256" key="11">
    <source>
        <dbReference type="ARBA" id="ARBA00022840"/>
    </source>
</evidence>
<dbReference type="SUPFAM" id="SSF52335">
    <property type="entry name" value="Methylglyoxal synthase-like"/>
    <property type="match status" value="1"/>
</dbReference>
<feature type="binding site" evidence="19">
    <location>
        <position position="830"/>
    </location>
    <ligand>
        <name>Mn(2+)</name>
        <dbReference type="ChEBI" id="CHEBI:29035"/>
        <label>3</label>
    </ligand>
</feature>
<feature type="binding site" evidence="19">
    <location>
        <position position="788"/>
    </location>
    <ligand>
        <name>ATP</name>
        <dbReference type="ChEBI" id="CHEBI:30616"/>
        <label>2</label>
    </ligand>
</feature>
<dbReference type="InterPro" id="IPR011761">
    <property type="entry name" value="ATP-grasp"/>
</dbReference>
<evidence type="ECO:0000256" key="10">
    <source>
        <dbReference type="ARBA" id="ARBA00022741"/>
    </source>
</evidence>
<dbReference type="FunFam" id="1.10.1030.10:FF:000002">
    <property type="entry name" value="Carbamoyl-phosphate synthase large chain"/>
    <property type="match status" value="1"/>
</dbReference>
<feature type="binding site" evidence="19">
    <location>
        <position position="285"/>
    </location>
    <ligand>
        <name>Mn(2+)</name>
        <dbReference type="ChEBI" id="CHEBI:29035"/>
        <label>1</label>
    </ligand>
</feature>
<proteinExistence type="inferred from homology"/>
<feature type="domain" description="ATP-grasp" evidence="20">
    <location>
        <begin position="680"/>
        <end position="871"/>
    </location>
</feature>
<feature type="region of interest" description="Allosteric domain" evidence="19">
    <location>
        <begin position="938"/>
        <end position="1082"/>
    </location>
</feature>
<dbReference type="PROSITE" id="PS50975">
    <property type="entry name" value="ATP_GRASP"/>
    <property type="match status" value="2"/>
</dbReference>
<comment type="cofactor">
    <cofactor evidence="19">
        <name>Mg(2+)</name>
        <dbReference type="ChEBI" id="CHEBI:18420"/>
    </cofactor>
    <cofactor evidence="19">
        <name>Mn(2+)</name>
        <dbReference type="ChEBI" id="CHEBI:29035"/>
    </cofactor>
    <text evidence="19">Binds 4 Mg(2+) or Mn(2+) ions per subunit.</text>
</comment>
<dbReference type="GO" id="GO:0044205">
    <property type="term" value="P:'de novo' UMP biosynthetic process"/>
    <property type="evidence" value="ECO:0007669"/>
    <property type="project" value="UniProtKB-UniRule"/>
</dbReference>
<dbReference type="NCBIfam" id="NF009455">
    <property type="entry name" value="PRK12815.1"/>
    <property type="match status" value="1"/>
</dbReference>
<evidence type="ECO:0000256" key="16">
    <source>
        <dbReference type="ARBA" id="ARBA00048816"/>
    </source>
</evidence>
<feature type="binding site" evidence="19">
    <location>
        <position position="757"/>
    </location>
    <ligand>
        <name>ATP</name>
        <dbReference type="ChEBI" id="CHEBI:30616"/>
        <label>2</label>
    </ligand>
</feature>
<feature type="binding site" evidence="19">
    <location>
        <position position="716"/>
    </location>
    <ligand>
        <name>ATP</name>
        <dbReference type="ChEBI" id="CHEBI:30616"/>
        <label>2</label>
    </ligand>
</feature>
<comment type="cofactor">
    <cofactor evidence="1">
        <name>Mn(2+)</name>
        <dbReference type="ChEBI" id="CHEBI:29035"/>
    </cofactor>
</comment>
<feature type="binding site" evidence="19">
    <location>
        <position position="285"/>
    </location>
    <ligand>
        <name>ATP</name>
        <dbReference type="ChEBI" id="CHEBI:30616"/>
        <label>1</label>
    </ligand>
</feature>
<feature type="binding site" evidence="19">
    <location>
        <position position="842"/>
    </location>
    <ligand>
        <name>Mn(2+)</name>
        <dbReference type="ChEBI" id="CHEBI:29035"/>
        <label>3</label>
    </ligand>
</feature>
<comment type="function">
    <text evidence="17 19">Large subunit of the glutamine-dependent carbamoyl phosphate synthetase (CPSase). CPSase catalyzes the formation of carbamoyl phosphate from the ammonia moiety of glutamine, carbonate, and phosphate donated by ATP, constituting the first step of 2 biosynthetic pathways, one leading to arginine and/or urea and the other to pyrimidine nucleotides. The large subunit (synthetase) binds the substrates ammonia (free or transferred from glutamine from the small subunit), hydrogencarbonate and ATP and carries out an ATP-coupled ligase reaction, activating hydrogencarbonate by forming carboxy phosphate which reacts with ammonia to form carbamoyl phosphate.</text>
</comment>
<dbReference type="InterPro" id="IPR036897">
    <property type="entry name" value="CarbamoylP_synth_lsu_oligo_sf"/>
</dbReference>
<dbReference type="Pfam" id="PF02142">
    <property type="entry name" value="MGS"/>
    <property type="match status" value="1"/>
</dbReference>
<feature type="binding site" evidence="19">
    <location>
        <position position="215"/>
    </location>
    <ligand>
        <name>ATP</name>
        <dbReference type="ChEBI" id="CHEBI:30616"/>
        <label>1</label>
    </ligand>
</feature>
<dbReference type="GO" id="GO:0005737">
    <property type="term" value="C:cytoplasm"/>
    <property type="evidence" value="ECO:0007669"/>
    <property type="project" value="TreeGrafter"/>
</dbReference>
<keyword evidence="14" id="KW-0464">Manganese</keyword>
<keyword evidence="13 19" id="KW-0665">Pyrimidine biosynthesis</keyword>
<dbReference type="InterPro" id="IPR058047">
    <property type="entry name" value="CPSase_preATP-grasp"/>
</dbReference>
<feature type="binding site" evidence="19">
    <location>
        <position position="285"/>
    </location>
    <ligand>
        <name>Mg(2+)</name>
        <dbReference type="ChEBI" id="CHEBI:18420"/>
        <label>1</label>
    </ligand>
</feature>
<feature type="binding site" evidence="19">
    <location>
        <position position="299"/>
    </location>
    <ligand>
        <name>Mn(2+)</name>
        <dbReference type="ChEBI" id="CHEBI:29035"/>
        <label>1</label>
    </ligand>
</feature>
<dbReference type="NCBIfam" id="NF003671">
    <property type="entry name" value="PRK05294.1"/>
    <property type="match status" value="1"/>
</dbReference>
<evidence type="ECO:0000259" key="20">
    <source>
        <dbReference type="PROSITE" id="PS50975"/>
    </source>
</evidence>
<comment type="caution">
    <text evidence="22">The sequence shown here is derived from an EMBL/GenBank/DDBJ whole genome shotgun (WGS) entry which is preliminary data.</text>
</comment>
<dbReference type="FunFam" id="3.30.1490.20:FF:000001">
    <property type="entry name" value="Carbamoyl-phosphate synthase large chain"/>
    <property type="match status" value="1"/>
</dbReference>
<dbReference type="EC" id="6.3.5.5" evidence="19"/>
<feature type="binding site" evidence="19">
    <location>
        <position position="842"/>
    </location>
    <ligand>
        <name>ATP</name>
        <dbReference type="ChEBI" id="CHEBI:30616"/>
        <label>2</label>
    </ligand>
</feature>
<evidence type="ECO:0000256" key="17">
    <source>
        <dbReference type="ARBA" id="ARBA00057223"/>
    </source>
</evidence>
<dbReference type="InterPro" id="IPR036914">
    <property type="entry name" value="MGS-like_dom_sf"/>
</dbReference>
<dbReference type="PANTHER" id="PTHR11405">
    <property type="entry name" value="CARBAMOYLTRANSFERASE FAMILY MEMBER"/>
    <property type="match status" value="1"/>
</dbReference>
<evidence type="ECO:0000256" key="19">
    <source>
        <dbReference type="HAMAP-Rule" id="MF_01210"/>
    </source>
</evidence>
<evidence type="ECO:0000256" key="7">
    <source>
        <dbReference type="ARBA" id="ARBA00022605"/>
    </source>
</evidence>
<feature type="binding site" evidence="19">
    <location>
        <position position="210"/>
    </location>
    <ligand>
        <name>ATP</name>
        <dbReference type="ChEBI" id="CHEBI:30616"/>
        <label>1</label>
    </ligand>
</feature>
<dbReference type="InterPro" id="IPR005483">
    <property type="entry name" value="CPSase_dom"/>
</dbReference>
<evidence type="ECO:0000256" key="4">
    <source>
        <dbReference type="ARBA" id="ARBA00009799"/>
    </source>
</evidence>
<evidence type="ECO:0000256" key="6">
    <source>
        <dbReference type="ARBA" id="ARBA00022598"/>
    </source>
</evidence>
<feature type="binding site" evidence="19">
    <location>
        <position position="129"/>
    </location>
    <ligand>
        <name>ATP</name>
        <dbReference type="ChEBI" id="CHEBI:30616"/>
        <label>1</label>
    </ligand>
</feature>
<feature type="binding site" evidence="19">
    <location>
        <position position="301"/>
    </location>
    <ligand>
        <name>Mg(2+)</name>
        <dbReference type="ChEBI" id="CHEBI:18420"/>
        <label>2</label>
    </ligand>
</feature>
<dbReference type="RefSeq" id="WP_176066974.1">
    <property type="nucleotide sequence ID" value="NZ_BJTG01000007.1"/>
</dbReference>
<dbReference type="SMART" id="SM01096">
    <property type="entry name" value="CPSase_L_D3"/>
    <property type="match status" value="1"/>
</dbReference>
<feature type="binding site" evidence="19">
    <location>
        <position position="842"/>
    </location>
    <ligand>
        <name>Mg(2+)</name>
        <dbReference type="ChEBI" id="CHEBI:18420"/>
        <label>3</label>
    </ligand>
</feature>
<dbReference type="PROSITE" id="PS51257">
    <property type="entry name" value="PROKAR_LIPOPROTEIN"/>
    <property type="match status" value="1"/>
</dbReference>
<keyword evidence="5 19" id="KW-0055">Arginine biosynthesis</keyword>
<dbReference type="PRINTS" id="PR00098">
    <property type="entry name" value="CPSASE"/>
</dbReference>
<gene>
    <name evidence="19 22" type="primary">carB</name>
    <name evidence="22" type="ORF">AMYX_31840</name>
</gene>
<feature type="binding site" evidence="19">
    <location>
        <position position="208"/>
    </location>
    <ligand>
        <name>ATP</name>
        <dbReference type="ChEBI" id="CHEBI:30616"/>
        <label>1</label>
    </ligand>
</feature>
<dbReference type="PANTHER" id="PTHR11405:SF53">
    <property type="entry name" value="CARBAMOYL-PHOSPHATE SYNTHASE [AMMONIA], MITOCHONDRIAL"/>
    <property type="match status" value="1"/>
</dbReference>
<dbReference type="Pfam" id="PF25596">
    <property type="entry name" value="CPSase_L_D1"/>
    <property type="match status" value="2"/>
</dbReference>
<dbReference type="GO" id="GO:0006526">
    <property type="term" value="P:L-arginine biosynthetic process"/>
    <property type="evidence" value="ECO:0007669"/>
    <property type="project" value="UniProtKB-UniRule"/>
</dbReference>
<feature type="region of interest" description="Carboxyphosphate synthetic domain" evidence="19">
    <location>
        <begin position="1"/>
        <end position="402"/>
    </location>
</feature>
<dbReference type="UniPathway" id="UPA00068">
    <property type="reaction ID" value="UER00171"/>
</dbReference>
<dbReference type="FunFam" id="3.30.470.20:FF:000013">
    <property type="entry name" value="Carbamoyl-phosphate synthase large chain"/>
    <property type="match status" value="1"/>
</dbReference>
<feature type="binding site" evidence="19">
    <location>
        <position position="169"/>
    </location>
    <ligand>
        <name>ATP</name>
        <dbReference type="ChEBI" id="CHEBI:30616"/>
        <label>1</label>
    </ligand>
</feature>
<dbReference type="Gene3D" id="3.40.50.1380">
    <property type="entry name" value="Methylglyoxal synthase-like domain"/>
    <property type="match status" value="1"/>
</dbReference>
<dbReference type="GO" id="GO:0004087">
    <property type="term" value="F:carbamoyl-phosphate synthase (ammonia) activity"/>
    <property type="evidence" value="ECO:0007669"/>
    <property type="project" value="UniProtKB-EC"/>
</dbReference>
<dbReference type="HAMAP" id="MF_01210_A">
    <property type="entry name" value="CPSase_L_chain_A"/>
    <property type="match status" value="1"/>
</dbReference>
<dbReference type="SMART" id="SM00851">
    <property type="entry name" value="MGS"/>
    <property type="match status" value="1"/>
</dbReference>
<keyword evidence="7 19" id="KW-0028">Amino-acid biosynthesis</keyword>
<dbReference type="FunFam" id="3.30.470.20:FF:000007">
    <property type="entry name" value="Carbamoyl-phosphate synthase large chain"/>
    <property type="match status" value="1"/>
</dbReference>
<feature type="binding site" evidence="19">
    <location>
        <position position="787"/>
    </location>
    <ligand>
        <name>ATP</name>
        <dbReference type="ChEBI" id="CHEBI:30616"/>
        <label>2</label>
    </ligand>
</feature>
<dbReference type="Gene3D" id="1.10.1030.10">
    <property type="entry name" value="Carbamoyl-phosphate synthetase, large subunit oligomerisation domain"/>
    <property type="match status" value="1"/>
</dbReference>
<evidence type="ECO:0000313" key="22">
    <source>
        <dbReference type="EMBL" id="GEJ58443.1"/>
    </source>
</evidence>
<dbReference type="PROSITE" id="PS00867">
    <property type="entry name" value="CPSASE_2"/>
    <property type="match status" value="2"/>
</dbReference>
<evidence type="ECO:0000256" key="1">
    <source>
        <dbReference type="ARBA" id="ARBA00001936"/>
    </source>
</evidence>
<dbReference type="PROSITE" id="PS51855">
    <property type="entry name" value="MGS"/>
    <property type="match status" value="1"/>
</dbReference>
<dbReference type="HAMAP" id="MF_01210_B">
    <property type="entry name" value="CPSase_L_chain_B"/>
    <property type="match status" value="1"/>
</dbReference>
<comment type="similarity">
    <text evidence="4 19">Belongs to the CarB family.</text>
</comment>
<keyword evidence="6 19" id="KW-0436">Ligase</keyword>
<dbReference type="FunFam" id="3.40.50.20:FF:000001">
    <property type="entry name" value="Carbamoyl-phosphate synthase large chain"/>
    <property type="match status" value="1"/>
</dbReference>
<feature type="binding site" evidence="19">
    <location>
        <position position="299"/>
    </location>
    <ligand>
        <name>Mg(2+)</name>
        <dbReference type="ChEBI" id="CHEBI:18420"/>
        <label>1</label>
    </ligand>
</feature>
<dbReference type="GO" id="GO:0005524">
    <property type="term" value="F:ATP binding"/>
    <property type="evidence" value="ECO:0007669"/>
    <property type="project" value="UniProtKB-UniRule"/>
</dbReference>
<dbReference type="InterPro" id="IPR011607">
    <property type="entry name" value="MGS-like_dom"/>
</dbReference>
<feature type="binding site" evidence="19">
    <location>
        <position position="242"/>
    </location>
    <ligand>
        <name>ATP</name>
        <dbReference type="ChEBI" id="CHEBI:30616"/>
        <label>1</label>
    </ligand>
</feature>
<keyword evidence="10 19" id="KW-0547">Nucleotide-binding</keyword>
<feature type="binding site" evidence="19">
    <location>
        <position position="830"/>
    </location>
    <ligand>
        <name>ATP</name>
        <dbReference type="ChEBI" id="CHEBI:30616"/>
        <label>2</label>
    </ligand>
</feature>
<dbReference type="EMBL" id="BJTG01000007">
    <property type="protein sequence ID" value="GEJ58443.1"/>
    <property type="molecule type" value="Genomic_DNA"/>
</dbReference>
<keyword evidence="9 19" id="KW-0677">Repeat</keyword>
<feature type="binding site" evidence="19">
    <location>
        <position position="844"/>
    </location>
    <ligand>
        <name>Mn(2+)</name>
        <dbReference type="ChEBI" id="CHEBI:29035"/>
        <label>4</label>
    </ligand>
</feature>